<reference evidence="1" key="1">
    <citation type="submission" date="2023-05" db="EMBL/GenBank/DDBJ databases">
        <authorList>
            <person name="Stuckert A."/>
        </authorList>
    </citation>
    <scope>NUCLEOTIDE SEQUENCE</scope>
</reference>
<organism evidence="1 2">
    <name type="scientific">Staurois parvus</name>
    <dbReference type="NCBI Taxonomy" id="386267"/>
    <lineage>
        <taxon>Eukaryota</taxon>
        <taxon>Metazoa</taxon>
        <taxon>Chordata</taxon>
        <taxon>Craniata</taxon>
        <taxon>Vertebrata</taxon>
        <taxon>Euteleostomi</taxon>
        <taxon>Amphibia</taxon>
        <taxon>Batrachia</taxon>
        <taxon>Anura</taxon>
        <taxon>Neobatrachia</taxon>
        <taxon>Ranoidea</taxon>
        <taxon>Ranidae</taxon>
        <taxon>Staurois</taxon>
    </lineage>
</organism>
<name>A0ABN9GL06_9NEOB</name>
<dbReference type="EMBL" id="CATNWA010018570">
    <property type="protein sequence ID" value="CAI9608208.1"/>
    <property type="molecule type" value="Genomic_DNA"/>
</dbReference>
<sequence>MSLRGTTENTQGQSHLNATTVKGKLLLHHYVNGNHILGVVNLGSPAVVKLQILSGL</sequence>
<protein>
    <submittedName>
        <fullName evidence="1">Uncharacterized protein</fullName>
    </submittedName>
</protein>
<accession>A0ABN9GL06</accession>
<proteinExistence type="predicted"/>
<keyword evidence="2" id="KW-1185">Reference proteome</keyword>
<evidence type="ECO:0000313" key="1">
    <source>
        <dbReference type="EMBL" id="CAI9608208.1"/>
    </source>
</evidence>
<evidence type="ECO:0000313" key="2">
    <source>
        <dbReference type="Proteomes" id="UP001162483"/>
    </source>
</evidence>
<comment type="caution">
    <text evidence="1">The sequence shown here is derived from an EMBL/GenBank/DDBJ whole genome shotgun (WGS) entry which is preliminary data.</text>
</comment>
<dbReference type="Proteomes" id="UP001162483">
    <property type="component" value="Unassembled WGS sequence"/>
</dbReference>
<gene>
    <name evidence="1" type="ORF">SPARVUS_LOCUS14060666</name>
</gene>